<proteinExistence type="predicted"/>
<dbReference type="Proteomes" id="UP000050795">
    <property type="component" value="Unassembled WGS sequence"/>
</dbReference>
<evidence type="ECO:0000256" key="1">
    <source>
        <dbReference type="SAM" id="Coils"/>
    </source>
</evidence>
<reference evidence="2" key="1">
    <citation type="submission" date="2022-06" db="EMBL/GenBank/DDBJ databases">
        <authorList>
            <person name="Berger JAMES D."/>
            <person name="Berger JAMES D."/>
        </authorList>
    </citation>
    <scope>NUCLEOTIDE SEQUENCE [LARGE SCALE GENOMIC DNA]</scope>
</reference>
<organism evidence="2 3">
    <name type="scientific">Trichobilharzia regenti</name>
    <name type="common">Nasal bird schistosome</name>
    <dbReference type="NCBI Taxonomy" id="157069"/>
    <lineage>
        <taxon>Eukaryota</taxon>
        <taxon>Metazoa</taxon>
        <taxon>Spiralia</taxon>
        <taxon>Lophotrochozoa</taxon>
        <taxon>Platyhelminthes</taxon>
        <taxon>Trematoda</taxon>
        <taxon>Digenea</taxon>
        <taxon>Strigeidida</taxon>
        <taxon>Schistosomatoidea</taxon>
        <taxon>Schistosomatidae</taxon>
        <taxon>Trichobilharzia</taxon>
    </lineage>
</organism>
<sequence length="288" mass="32859">MSDLNKLVKEIGFEVEQLWDHVEQEKNNITELQRKLLSLTQEAESQKKAKQQLEEELRSLESAYFQPNVHNDPSNLGERIKEQIQYLDSVSTEIESCNERFKKKRSDLLSECKLKLEEYDKHIAQNEKLRAFIELWKAKCGDNFRLDVIPDVIRQTVKDLSGFYETPLAQTIENMINVCTIENEEAQRSVTKLTPAESEGQGLELHKELKPNGTSCDGQLNLSIDLDAQIQGSNALDASRLRMSALDTSVMPALCRKESCKTDENVDNQDCTMNMDMTVCGNNDTTSY</sequence>
<evidence type="ECO:0000313" key="3">
    <source>
        <dbReference type="WBParaSite" id="TREG1_91230.1"/>
    </source>
</evidence>
<accession>A0AA85KBQ6</accession>
<evidence type="ECO:0000313" key="2">
    <source>
        <dbReference type="Proteomes" id="UP000050795"/>
    </source>
</evidence>
<dbReference type="WBParaSite" id="TREG1_91230.1">
    <property type="protein sequence ID" value="TREG1_91230.1"/>
    <property type="gene ID" value="TREG1_91230"/>
</dbReference>
<protein>
    <submittedName>
        <fullName evidence="3">Uncharacterized protein</fullName>
    </submittedName>
</protein>
<name>A0AA85KBQ6_TRIRE</name>
<keyword evidence="2" id="KW-1185">Reference proteome</keyword>
<reference evidence="3" key="2">
    <citation type="submission" date="2023-11" db="UniProtKB">
        <authorList>
            <consortium name="WormBaseParasite"/>
        </authorList>
    </citation>
    <scope>IDENTIFICATION</scope>
</reference>
<dbReference type="AlphaFoldDB" id="A0AA85KBQ6"/>
<keyword evidence="1" id="KW-0175">Coiled coil</keyword>
<feature type="coiled-coil region" evidence="1">
    <location>
        <begin position="22"/>
        <end position="63"/>
    </location>
</feature>